<dbReference type="RefSeq" id="XP_028323029.1">
    <property type="nucleotide sequence ID" value="XM_028467228.1"/>
</dbReference>
<feature type="region of interest" description="Disordered" evidence="1">
    <location>
        <begin position="106"/>
        <end position="130"/>
    </location>
</feature>
<dbReference type="RefSeq" id="XP_028323028.1">
    <property type="nucleotide sequence ID" value="XM_028467227.1"/>
</dbReference>
<keyword evidence="4" id="KW-1185">Reference proteome</keyword>
<sequence length="1061" mass="116187">MIPLFQWDWTAMEPKSSSNCLTMPGEDTGLGALASPLAGYLGKVQERAVSLEHCPWCTSKGLTHALRSYRINLQDSITLCTNPQCLFPLVSRPLEDVLASLEPTVSSKRKNDVLPEEEEEELTKPLKKRLRSSKAASHGLTCVFDSPVSPAASQLNGYQSNDQALETTGRSLPLVKDCVPEQDSNSPPCVDRPAPCVGSEDVGQSPEVVLINNEVNEEAVPSPRSCCERSISESVSKQRETPPEAVDSSSNPCPAKEIENSLDNEVEKTQKEEASLPESRSEKLSVVEAEDFVAVPEQLFWSNTANLCWLNSLLIALVTCKSLREREPQQSAVGKLLKEYDDICSVIRTHQHTDTDGVIRVPNHMLQKANEDLESLRKHIFQLLKPKLKCRMGQKGSPVFAMPALLSMDSWAECHFQSAFTWEFKCSKCDYVKNERVTKTLPSVTNLVPDWRPLNAVHAAPCNKCRSRKQQRAMKLERLPSVFALHFVKGLPDDDVGVYTFDFNKQSYSVTTVIQYKQQLRHFVTWTRNVDGSWLEYDDLKHPVCKAHQKLAVPPCEMHIVFWEAGQINEPRVCSPSSTFTESLSKSQTLPSLTKTPAEELLTCSPDQSLLLAPHDSDIIHAFSEAGDVTDTTLTADASIGTTTLLDTFEGLTHSDIITLTLVECKPDKETQMLNHNDEQSAPSRNDAADSTPDSSSAAVESKNPPSHDVELSTVSISSDSESPDNSFSDSTFVPSAKRGTAARRKRAKSKALSEAAVMAAIVESPAVKEDDTHREPTLVSTTGSSPLPDLNCRWSYLLSKHQPPKPAPIQTPSVIQVKSSTPPLFSTPKPVKNPYTPAVSYTKKLKTEDSGILPLKAAETYEAFRARNSSTPKHVQPIVASEPTNVTVTSLKGVSEMSSTRKAALQSAEPPLALTSTDALRYKLLKKLKAKKKKLAKLQMLLGDEGGVSLHPDSTDLCSPSTVSSSTYDGSACDDFLSDLLSPATTASHLSPDSTEYMEMIANTQGGANHLSSTQTLTHVNVGANEPSGENFLEEFLSQAAAQRPTDMETEALNALELFI</sequence>
<dbReference type="GeneID" id="114475994"/>
<dbReference type="PANTHER" id="PTHR15294:SF3">
    <property type="entry name" value="SUMO-SPECIFIC ISOPEPTIDASE USPL1"/>
    <property type="match status" value="1"/>
</dbReference>
<reference evidence="3" key="3">
    <citation type="submission" date="2025-09" db="UniProtKB">
        <authorList>
            <consortium name="Ensembl"/>
        </authorList>
    </citation>
    <scope>IDENTIFICATION</scope>
</reference>
<evidence type="ECO:0000259" key="2">
    <source>
        <dbReference type="PROSITE" id="PS50235"/>
    </source>
</evidence>
<dbReference type="AlphaFoldDB" id="A0A8C5DS40"/>
<dbReference type="CTD" id="10208"/>
<dbReference type="GO" id="GO:0032183">
    <property type="term" value="F:SUMO binding"/>
    <property type="evidence" value="ECO:0007669"/>
    <property type="project" value="InterPro"/>
</dbReference>
<name>A0A8C5DS40_GOUWI</name>
<feature type="region of interest" description="Disordered" evidence="1">
    <location>
        <begin position="220"/>
        <end position="281"/>
    </location>
</feature>
<dbReference type="InterPro" id="IPR033505">
    <property type="entry name" value="USPL1"/>
</dbReference>
<feature type="domain" description="USP" evidence="2">
    <location>
        <begin position="299"/>
        <end position="566"/>
    </location>
</feature>
<dbReference type="GO" id="GO:0016926">
    <property type="term" value="P:protein desumoylation"/>
    <property type="evidence" value="ECO:0007669"/>
    <property type="project" value="TreeGrafter"/>
</dbReference>
<evidence type="ECO:0000313" key="3">
    <source>
        <dbReference type="Ensembl" id="ENSGWIP00000010874.1"/>
    </source>
</evidence>
<dbReference type="SUPFAM" id="SSF54001">
    <property type="entry name" value="Cysteine proteinases"/>
    <property type="match status" value="1"/>
</dbReference>
<reference evidence="3" key="1">
    <citation type="submission" date="2020-06" db="EMBL/GenBank/DDBJ databases">
        <authorList>
            <consortium name="Wellcome Sanger Institute Data Sharing"/>
        </authorList>
    </citation>
    <scope>NUCLEOTIDE SEQUENCE [LARGE SCALE GENOMIC DNA]</scope>
</reference>
<dbReference type="Pfam" id="PF15499">
    <property type="entry name" value="Peptidase_C98"/>
    <property type="match status" value="1"/>
</dbReference>
<proteinExistence type="predicted"/>
<dbReference type="GO" id="GO:0015030">
    <property type="term" value="C:Cajal body"/>
    <property type="evidence" value="ECO:0007669"/>
    <property type="project" value="TreeGrafter"/>
</dbReference>
<dbReference type="GO" id="GO:0030576">
    <property type="term" value="P:Cajal body organization"/>
    <property type="evidence" value="ECO:0007669"/>
    <property type="project" value="InterPro"/>
</dbReference>
<dbReference type="Ensembl" id="ENSGWIT00000012092.1">
    <property type="protein sequence ID" value="ENSGWIP00000010874.1"/>
    <property type="gene ID" value="ENSGWIG00000006380.1"/>
</dbReference>
<dbReference type="PANTHER" id="PTHR15294">
    <property type="entry name" value="RETINOVIN-RELATED"/>
    <property type="match status" value="1"/>
</dbReference>
<evidence type="ECO:0000313" key="4">
    <source>
        <dbReference type="Proteomes" id="UP000694680"/>
    </source>
</evidence>
<dbReference type="OrthoDB" id="6160353at2759"/>
<dbReference type="Proteomes" id="UP000694680">
    <property type="component" value="Chromosome 14"/>
</dbReference>
<feature type="region of interest" description="Disordered" evidence="1">
    <location>
        <begin position="676"/>
        <end position="755"/>
    </location>
</feature>
<dbReference type="Gene3D" id="3.90.70.10">
    <property type="entry name" value="Cysteine proteinases"/>
    <property type="match status" value="1"/>
</dbReference>
<dbReference type="PROSITE" id="PS50235">
    <property type="entry name" value="USP_3"/>
    <property type="match status" value="1"/>
</dbReference>
<dbReference type="InterPro" id="IPR028889">
    <property type="entry name" value="USP"/>
</dbReference>
<organism evidence="3 4">
    <name type="scientific">Gouania willdenowi</name>
    <name type="common">Blunt-snouted clingfish</name>
    <name type="synonym">Lepadogaster willdenowi</name>
    <dbReference type="NCBI Taxonomy" id="441366"/>
    <lineage>
        <taxon>Eukaryota</taxon>
        <taxon>Metazoa</taxon>
        <taxon>Chordata</taxon>
        <taxon>Craniata</taxon>
        <taxon>Vertebrata</taxon>
        <taxon>Euteleostomi</taxon>
        <taxon>Actinopterygii</taxon>
        <taxon>Neopterygii</taxon>
        <taxon>Teleostei</taxon>
        <taxon>Neoteleostei</taxon>
        <taxon>Acanthomorphata</taxon>
        <taxon>Ovalentaria</taxon>
        <taxon>Blenniimorphae</taxon>
        <taxon>Blenniiformes</taxon>
        <taxon>Gobiesocoidei</taxon>
        <taxon>Gobiesocidae</taxon>
        <taxon>Gobiesocinae</taxon>
        <taxon>Gouania</taxon>
    </lineage>
</organism>
<feature type="region of interest" description="Disordered" evidence="1">
    <location>
        <begin position="177"/>
        <end position="201"/>
    </location>
</feature>
<feature type="compositionally biased region" description="Basic residues" evidence="1">
    <location>
        <begin position="741"/>
        <end position="750"/>
    </location>
</feature>
<evidence type="ECO:0000256" key="1">
    <source>
        <dbReference type="SAM" id="MobiDB-lite"/>
    </source>
</evidence>
<dbReference type="InterPro" id="IPR038765">
    <property type="entry name" value="Papain-like_cys_pep_sf"/>
</dbReference>
<feature type="compositionally biased region" description="Basic and acidic residues" evidence="1">
    <location>
        <begin position="265"/>
        <end position="281"/>
    </location>
</feature>
<reference evidence="3" key="2">
    <citation type="submission" date="2025-08" db="UniProtKB">
        <authorList>
            <consortium name="Ensembl"/>
        </authorList>
    </citation>
    <scope>IDENTIFICATION</scope>
</reference>
<accession>A0A8C5DS40</accession>
<gene>
    <name evidence="3" type="primary">uspl1</name>
</gene>
<feature type="compositionally biased region" description="Basic and acidic residues" evidence="1">
    <location>
        <begin position="226"/>
        <end position="242"/>
    </location>
</feature>
<protein>
    <recommendedName>
        <fullName evidence="2">USP domain-containing protein</fullName>
    </recommendedName>
</protein>
<feature type="compositionally biased region" description="Low complexity" evidence="1">
    <location>
        <begin position="713"/>
        <end position="740"/>
    </location>
</feature>
<dbReference type="InterPro" id="IPR028890">
    <property type="entry name" value="Peptidase_C98"/>
</dbReference>
<feature type="compositionally biased region" description="Low complexity" evidence="1">
    <location>
        <begin position="689"/>
        <end position="699"/>
    </location>
</feature>